<protein>
    <submittedName>
        <fullName evidence="3">RICIN domain-containing protein</fullName>
    </submittedName>
</protein>
<dbReference type="RefSeq" id="WP_352010326.1">
    <property type="nucleotide sequence ID" value="NZ_JBHSBC010000001.1"/>
</dbReference>
<accession>A0ABV8ET02</accession>
<proteinExistence type="predicted"/>
<evidence type="ECO:0000313" key="4">
    <source>
        <dbReference type="Proteomes" id="UP001595698"/>
    </source>
</evidence>
<feature type="domain" description="Ricin B lectin" evidence="2">
    <location>
        <begin position="47"/>
        <end position="186"/>
    </location>
</feature>
<reference evidence="4" key="1">
    <citation type="journal article" date="2019" name="Int. J. Syst. Evol. Microbiol.">
        <title>The Global Catalogue of Microorganisms (GCM) 10K type strain sequencing project: providing services to taxonomists for standard genome sequencing and annotation.</title>
        <authorList>
            <consortium name="The Broad Institute Genomics Platform"/>
            <consortium name="The Broad Institute Genome Sequencing Center for Infectious Disease"/>
            <person name="Wu L."/>
            <person name="Ma J."/>
        </authorList>
    </citation>
    <scope>NUCLEOTIDE SEQUENCE [LARGE SCALE GENOMIC DNA]</scope>
    <source>
        <strain evidence="4">TBRC 7912</strain>
    </source>
</reference>
<gene>
    <name evidence="3" type="ORF">ACFOYY_02005</name>
</gene>
<evidence type="ECO:0000259" key="2">
    <source>
        <dbReference type="SMART" id="SM00458"/>
    </source>
</evidence>
<name>A0ABV8ET02_9ACTN</name>
<keyword evidence="4" id="KW-1185">Reference proteome</keyword>
<keyword evidence="1" id="KW-0732">Signal</keyword>
<dbReference type="Gene3D" id="2.80.10.50">
    <property type="match status" value="3"/>
</dbReference>
<dbReference type="SUPFAM" id="SSF50370">
    <property type="entry name" value="Ricin B-like lectins"/>
    <property type="match status" value="1"/>
</dbReference>
<dbReference type="CDD" id="cd23458">
    <property type="entry name" value="beta-trefoil_Ricin_AgaB34-like"/>
    <property type="match status" value="1"/>
</dbReference>
<dbReference type="PROSITE" id="PS50231">
    <property type="entry name" value="RICIN_B_LECTIN"/>
    <property type="match status" value="1"/>
</dbReference>
<organism evidence="3 4">
    <name type="scientific">Streptosporangium jomthongense</name>
    <dbReference type="NCBI Taxonomy" id="1193683"/>
    <lineage>
        <taxon>Bacteria</taxon>
        <taxon>Bacillati</taxon>
        <taxon>Actinomycetota</taxon>
        <taxon>Actinomycetes</taxon>
        <taxon>Streptosporangiales</taxon>
        <taxon>Streptosporangiaceae</taxon>
        <taxon>Streptosporangium</taxon>
    </lineage>
</organism>
<dbReference type="Pfam" id="PF00652">
    <property type="entry name" value="Ricin_B_lectin"/>
    <property type="match status" value="1"/>
</dbReference>
<feature type="chain" id="PRO_5046870788" evidence="1">
    <location>
        <begin position="30"/>
        <end position="186"/>
    </location>
</feature>
<evidence type="ECO:0000313" key="3">
    <source>
        <dbReference type="EMBL" id="MFC3978876.1"/>
    </source>
</evidence>
<dbReference type="Proteomes" id="UP001595698">
    <property type="component" value="Unassembled WGS sequence"/>
</dbReference>
<dbReference type="EMBL" id="JBHSBC010000001">
    <property type="protein sequence ID" value="MFC3978876.1"/>
    <property type="molecule type" value="Genomic_DNA"/>
</dbReference>
<feature type="signal peptide" evidence="1">
    <location>
        <begin position="1"/>
        <end position="29"/>
    </location>
</feature>
<sequence length="186" mass="20215">MGPIRAGRAVALAAALITVPLLGPSTAVATGGAARTGETGTKAGFRFRASLVARHSDKCLDVERVSTRNGADLHQWTCLDDQPNQEWNLVATSDGYYTLRATHSGKCLDVEGVSTRNGANVHQWTCLDDQPNQEWKLLQRDSGYFILVARHSGKCLDVENAGTDDGSGIDQWTCVYGRPNQEWRLA</sequence>
<dbReference type="InterPro" id="IPR000772">
    <property type="entry name" value="Ricin_B_lectin"/>
</dbReference>
<evidence type="ECO:0000256" key="1">
    <source>
        <dbReference type="SAM" id="SignalP"/>
    </source>
</evidence>
<comment type="caution">
    <text evidence="3">The sequence shown here is derived from an EMBL/GenBank/DDBJ whole genome shotgun (WGS) entry which is preliminary data.</text>
</comment>
<dbReference type="InterPro" id="IPR035992">
    <property type="entry name" value="Ricin_B-like_lectins"/>
</dbReference>
<dbReference type="SMART" id="SM00458">
    <property type="entry name" value="RICIN"/>
    <property type="match status" value="1"/>
</dbReference>